<reference evidence="2 3" key="1">
    <citation type="submission" date="2019-03" db="EMBL/GenBank/DDBJ databases">
        <title>Bradyrhizobium strains diversity isolated from Chamaecrista fasciculata.</title>
        <authorList>
            <person name="Urquiaga M.C.O."/>
            <person name="Hungria M."/>
            <person name="Delamuta J.R.M."/>
        </authorList>
    </citation>
    <scope>NUCLEOTIDE SEQUENCE [LARGE SCALE GENOMIC DNA]</scope>
    <source>
        <strain evidence="2 3">CNPSo 3424</strain>
    </source>
</reference>
<dbReference type="PANTHER" id="PTHR30535:SF34">
    <property type="entry name" value="MOLYBDATE-BINDING PROTEIN MOLA"/>
    <property type="match status" value="1"/>
</dbReference>
<dbReference type="InterPro" id="IPR050902">
    <property type="entry name" value="ABC_Transporter_SBP"/>
</dbReference>
<gene>
    <name evidence="2" type="ORF">E4K66_09225</name>
</gene>
<dbReference type="OrthoDB" id="9775594at2"/>
<dbReference type="PROSITE" id="PS50983">
    <property type="entry name" value="FE_B12_PBP"/>
    <property type="match status" value="1"/>
</dbReference>
<feature type="domain" description="Fe/B12 periplasmic-binding" evidence="1">
    <location>
        <begin position="57"/>
        <end position="352"/>
    </location>
</feature>
<keyword evidence="3" id="KW-1185">Reference proteome</keyword>
<protein>
    <submittedName>
        <fullName evidence="2">ABC transporter substrate-binding protein</fullName>
    </submittedName>
</protein>
<dbReference type="Gene3D" id="3.40.50.1980">
    <property type="entry name" value="Nitrogenase molybdenum iron protein domain"/>
    <property type="match status" value="2"/>
</dbReference>
<sequence>MMDKATFPVRARTVPRRPIAVISALLIALAMPAFAHAEIVLNDLKGRTVALEAPARRVVVDDGRLILALSFLTDDPVSLVAAWPHDVDRFGRELYASYRQRFPAIATLPRSASSAQDMIAEQIIAGNPDLVVLSLYSHPAEQQLGQLKQAGIPVIFVDFVADPLANSDRSLDILGKAVGRQAEADRVIAFRKHHKALISARIAKADRSGRPVVFMETHASMQEPCCNSPGTGSIGKFIEFAAARNIGDILAGKPSGQISLEYVLASKPEVYIAGGGEYMAHRGGLLIGPNYDAKQTRDSMARLLARPGFRTIPAATKGAVHGLSQQIFNSPLDVLALELIARWTHPELFEDLDVETTRGTLNSLMAVPLTGTYWTD</sequence>
<name>A0A4Y9LBU4_9BRAD</name>
<comment type="caution">
    <text evidence="2">The sequence shown here is derived from an EMBL/GenBank/DDBJ whole genome shotgun (WGS) entry which is preliminary data.</text>
</comment>
<dbReference type="Proteomes" id="UP000298225">
    <property type="component" value="Unassembled WGS sequence"/>
</dbReference>
<organism evidence="2 3">
    <name type="scientific">Bradyrhizobium frederickii</name>
    <dbReference type="NCBI Taxonomy" id="2560054"/>
    <lineage>
        <taxon>Bacteria</taxon>
        <taxon>Pseudomonadati</taxon>
        <taxon>Pseudomonadota</taxon>
        <taxon>Alphaproteobacteria</taxon>
        <taxon>Hyphomicrobiales</taxon>
        <taxon>Nitrobacteraceae</taxon>
        <taxon>Bradyrhizobium</taxon>
    </lineage>
</organism>
<dbReference type="EMBL" id="SPQU01000003">
    <property type="protein sequence ID" value="TFV41070.1"/>
    <property type="molecule type" value="Genomic_DNA"/>
</dbReference>
<dbReference type="Pfam" id="PF01497">
    <property type="entry name" value="Peripla_BP_2"/>
    <property type="match status" value="1"/>
</dbReference>
<evidence type="ECO:0000259" key="1">
    <source>
        <dbReference type="PROSITE" id="PS50983"/>
    </source>
</evidence>
<dbReference type="SUPFAM" id="SSF53807">
    <property type="entry name" value="Helical backbone' metal receptor"/>
    <property type="match status" value="1"/>
</dbReference>
<evidence type="ECO:0000313" key="3">
    <source>
        <dbReference type="Proteomes" id="UP000298225"/>
    </source>
</evidence>
<dbReference type="AlphaFoldDB" id="A0A4Y9LBU4"/>
<dbReference type="PANTHER" id="PTHR30535">
    <property type="entry name" value="VITAMIN B12-BINDING PROTEIN"/>
    <property type="match status" value="1"/>
</dbReference>
<dbReference type="RefSeq" id="WP_135168750.1">
    <property type="nucleotide sequence ID" value="NZ_SPQU01000003.1"/>
</dbReference>
<proteinExistence type="predicted"/>
<dbReference type="InterPro" id="IPR002491">
    <property type="entry name" value="ABC_transptr_periplasmic_BD"/>
</dbReference>
<accession>A0A4Y9LBU4</accession>
<evidence type="ECO:0000313" key="2">
    <source>
        <dbReference type="EMBL" id="TFV41070.1"/>
    </source>
</evidence>